<proteinExistence type="predicted"/>
<dbReference type="Proteomes" id="UP001304298">
    <property type="component" value="Unassembled WGS sequence"/>
</dbReference>
<evidence type="ECO:0008006" key="5">
    <source>
        <dbReference type="Google" id="ProtNLM"/>
    </source>
</evidence>
<feature type="transmembrane region" description="Helical" evidence="2">
    <location>
        <begin position="644"/>
        <end position="666"/>
    </location>
</feature>
<evidence type="ECO:0000313" key="3">
    <source>
        <dbReference type="EMBL" id="MEA5364154.1"/>
    </source>
</evidence>
<dbReference type="Gene3D" id="3.40.50.300">
    <property type="entry name" value="P-loop containing nucleotide triphosphate hydrolases"/>
    <property type="match status" value="1"/>
</dbReference>
<accession>A0ABU5REK3</accession>
<keyword evidence="4" id="KW-1185">Reference proteome</keyword>
<feature type="transmembrane region" description="Helical" evidence="2">
    <location>
        <begin position="444"/>
        <end position="463"/>
    </location>
</feature>
<gene>
    <name evidence="3" type="ORF">VA596_31790</name>
</gene>
<evidence type="ECO:0000256" key="2">
    <source>
        <dbReference type="SAM" id="Phobius"/>
    </source>
</evidence>
<protein>
    <recommendedName>
        <fullName evidence="5">NACHT domain-containing protein</fullName>
    </recommendedName>
</protein>
<feature type="transmembrane region" description="Helical" evidence="2">
    <location>
        <begin position="469"/>
        <end position="491"/>
    </location>
</feature>
<reference evidence="3 4" key="1">
    <citation type="submission" date="2023-12" db="EMBL/GenBank/DDBJ databases">
        <title>Amycolatopsis sp. V23-08.</title>
        <authorList>
            <person name="Somphong A."/>
        </authorList>
    </citation>
    <scope>NUCLEOTIDE SEQUENCE [LARGE SCALE GENOMIC DNA]</scope>
    <source>
        <strain evidence="3 4">V23-08</strain>
    </source>
</reference>
<keyword evidence="2" id="KW-0472">Membrane</keyword>
<dbReference type="EMBL" id="JAYFSI010000008">
    <property type="protein sequence ID" value="MEA5364154.1"/>
    <property type="molecule type" value="Genomic_DNA"/>
</dbReference>
<keyword evidence="2" id="KW-0812">Transmembrane</keyword>
<feature type="compositionally biased region" description="Pro residues" evidence="1">
    <location>
        <begin position="129"/>
        <end position="140"/>
    </location>
</feature>
<name>A0ABU5REK3_9PSEU</name>
<feature type="transmembrane region" description="Helical" evidence="2">
    <location>
        <begin position="44"/>
        <end position="66"/>
    </location>
</feature>
<feature type="transmembrane region" description="Helical" evidence="2">
    <location>
        <begin position="540"/>
        <end position="562"/>
    </location>
</feature>
<comment type="caution">
    <text evidence="3">The sequence shown here is derived from an EMBL/GenBank/DDBJ whole genome shotgun (WGS) entry which is preliminary data.</text>
</comment>
<feature type="transmembrane region" description="Helical" evidence="2">
    <location>
        <begin position="12"/>
        <end position="32"/>
    </location>
</feature>
<feature type="transmembrane region" description="Helical" evidence="2">
    <location>
        <begin position="503"/>
        <end position="528"/>
    </location>
</feature>
<keyword evidence="2" id="KW-1133">Transmembrane helix</keyword>
<evidence type="ECO:0000256" key="1">
    <source>
        <dbReference type="SAM" id="MobiDB-lite"/>
    </source>
</evidence>
<dbReference type="InterPro" id="IPR027417">
    <property type="entry name" value="P-loop_NTPase"/>
</dbReference>
<feature type="region of interest" description="Disordered" evidence="1">
    <location>
        <begin position="122"/>
        <end position="146"/>
    </location>
</feature>
<feature type="transmembrane region" description="Helical" evidence="2">
    <location>
        <begin position="672"/>
        <end position="699"/>
    </location>
</feature>
<sequence length="761" mass="80150">MTTPGSERRKQIIRIVAIAALALLVVVVAIYILSNPKQVDAANIASGLLSPLAILAGSIGVLWAGLRNRGERAMDAQLDAAVTELVRHSQSAWRNEAFRQGITTGVALRVSWRWATSIQGAPAADDISAPPPPGTGPQPIPDIGSKPRLLRSGRLAQLLDLYRRLGWGRLVLVGGSGAGKTGTLILLLLGVMDYRAKVDAGERSSVPVPVLIPMAGWDPRSSSILEWAEASILRDHPYLKASAYGRGAVPSLLRDGRLSLFLDGFDEIPESLRAAALASLNTETGLRIVLTSRAAEYQSAVTVTEFAHAATVELLPVDRKSAAEYLLAGIRADRKPVWQEFVDRLAAEPAGNVAVALSTPLALSLTRRNYVGERNPNELFGPAEFTTPDDVGHHLVSAVFTIAYPDEARGDEARRFLVWIAQRMAERHLRDIAWWRIKYWTSPWLPPAAASAMFGLLGVLIGAVTGNSLFGVVFGAMWFLCGSAVSGLIVVRGARRSVSLRGTVPRLGVAAGLGLMFGGGVALVRVLASGLGNGTTLGAPYGAGFGALFGATSGLLIGLVGLHDGPLVSRMRWPKWPEMAVGTMTGGMTGLATSPFFDTTAQLIVAVVGGAGIMLTVSWTRPVPHPADEVNVVASYKGDRGGGALFGVIAGLFSGLGIGVGAAAALGAERGLLIGIATAVSAGVAGAVTASQVAAFRIVTAPLAALGRIPRKPMAVLADMYERQLLRQAGTLFQFRHAELQDYLTAAPGARDPVPRKRGRR</sequence>
<evidence type="ECO:0000313" key="4">
    <source>
        <dbReference type="Proteomes" id="UP001304298"/>
    </source>
</evidence>
<organism evidence="3 4">
    <name type="scientific">Amycolatopsis heterodermiae</name>
    <dbReference type="NCBI Taxonomy" id="3110235"/>
    <lineage>
        <taxon>Bacteria</taxon>
        <taxon>Bacillati</taxon>
        <taxon>Actinomycetota</taxon>
        <taxon>Actinomycetes</taxon>
        <taxon>Pseudonocardiales</taxon>
        <taxon>Pseudonocardiaceae</taxon>
        <taxon>Amycolatopsis</taxon>
    </lineage>
</organism>
<dbReference type="RefSeq" id="WP_323331895.1">
    <property type="nucleotide sequence ID" value="NZ_JAYFSI010000008.1"/>
</dbReference>